<dbReference type="AlphaFoldDB" id="A0A3P7ZPH0"/>
<evidence type="ECO:0008006" key="4">
    <source>
        <dbReference type="Google" id="ProtNLM"/>
    </source>
</evidence>
<protein>
    <recommendedName>
        <fullName evidence="4">Transmembrane protein</fullName>
    </recommendedName>
</protein>
<keyword evidence="3" id="KW-1185">Reference proteome</keyword>
<accession>A0A3P7ZPH0</accession>
<evidence type="ECO:0000256" key="1">
    <source>
        <dbReference type="SAM" id="Phobius"/>
    </source>
</evidence>
<gene>
    <name evidence="2" type="ORF">SMRZ_LOCUS10885</name>
</gene>
<sequence length="57" mass="6500">MLLIVSDQWMLSILSRQLFINTCTFLMMVVVVIQVSAPYSTTNYLEVGIEDCHFDIG</sequence>
<keyword evidence="1" id="KW-0472">Membrane</keyword>
<evidence type="ECO:0000313" key="2">
    <source>
        <dbReference type="EMBL" id="VDO92299.1"/>
    </source>
</evidence>
<dbReference type="Proteomes" id="UP000277204">
    <property type="component" value="Unassembled WGS sequence"/>
</dbReference>
<proteinExistence type="predicted"/>
<keyword evidence="1" id="KW-1133">Transmembrane helix</keyword>
<organism evidence="2 3">
    <name type="scientific">Schistosoma margrebowiei</name>
    <dbReference type="NCBI Taxonomy" id="48269"/>
    <lineage>
        <taxon>Eukaryota</taxon>
        <taxon>Metazoa</taxon>
        <taxon>Spiralia</taxon>
        <taxon>Lophotrochozoa</taxon>
        <taxon>Platyhelminthes</taxon>
        <taxon>Trematoda</taxon>
        <taxon>Digenea</taxon>
        <taxon>Strigeidida</taxon>
        <taxon>Schistosomatoidea</taxon>
        <taxon>Schistosomatidae</taxon>
        <taxon>Schistosoma</taxon>
    </lineage>
</organism>
<evidence type="ECO:0000313" key="3">
    <source>
        <dbReference type="Proteomes" id="UP000277204"/>
    </source>
</evidence>
<feature type="transmembrane region" description="Helical" evidence="1">
    <location>
        <begin position="18"/>
        <end position="37"/>
    </location>
</feature>
<dbReference type="EMBL" id="UZAI01005838">
    <property type="protein sequence ID" value="VDO92299.1"/>
    <property type="molecule type" value="Genomic_DNA"/>
</dbReference>
<keyword evidence="1" id="KW-0812">Transmembrane</keyword>
<reference evidence="2 3" key="1">
    <citation type="submission" date="2018-11" db="EMBL/GenBank/DDBJ databases">
        <authorList>
            <consortium name="Pathogen Informatics"/>
        </authorList>
    </citation>
    <scope>NUCLEOTIDE SEQUENCE [LARGE SCALE GENOMIC DNA]</scope>
    <source>
        <strain evidence="2 3">Zambia</strain>
    </source>
</reference>
<name>A0A3P7ZPH0_9TREM</name>